<reference evidence="2" key="1">
    <citation type="submission" date="2020-08" db="EMBL/GenBank/DDBJ databases">
        <title>Genome public.</title>
        <authorList>
            <person name="Liu C."/>
            <person name="Sun Q."/>
        </authorList>
    </citation>
    <scope>NUCLEOTIDE SEQUENCE</scope>
    <source>
        <strain evidence="2">BX1005</strain>
    </source>
</reference>
<dbReference type="Gene3D" id="1.20.1250.20">
    <property type="entry name" value="MFS general substrate transporter like domains"/>
    <property type="match status" value="1"/>
</dbReference>
<evidence type="ECO:0000256" key="1">
    <source>
        <dbReference type="SAM" id="Phobius"/>
    </source>
</evidence>
<dbReference type="RefSeq" id="WP_178050268.1">
    <property type="nucleotide sequence ID" value="NZ_JACOPH010000010.1"/>
</dbReference>
<feature type="transmembrane region" description="Helical" evidence="1">
    <location>
        <begin position="84"/>
        <end position="103"/>
    </location>
</feature>
<feature type="transmembrane region" description="Helical" evidence="1">
    <location>
        <begin position="150"/>
        <end position="170"/>
    </location>
</feature>
<comment type="caution">
    <text evidence="2">The sequence shown here is derived from an EMBL/GenBank/DDBJ whole genome shotgun (WGS) entry which is preliminary data.</text>
</comment>
<gene>
    <name evidence="2" type="ORF">H8S17_11260</name>
</gene>
<dbReference type="Pfam" id="PF13347">
    <property type="entry name" value="MFS_2"/>
    <property type="match status" value="1"/>
</dbReference>
<keyword evidence="3" id="KW-1185">Reference proteome</keyword>
<feature type="transmembrane region" description="Helical" evidence="1">
    <location>
        <begin position="43"/>
        <end position="63"/>
    </location>
</feature>
<proteinExistence type="predicted"/>
<dbReference type="GO" id="GO:0008643">
    <property type="term" value="P:carbohydrate transport"/>
    <property type="evidence" value="ECO:0007669"/>
    <property type="project" value="InterPro"/>
</dbReference>
<feature type="transmembrane region" description="Helical" evidence="1">
    <location>
        <begin position="401"/>
        <end position="419"/>
    </location>
</feature>
<protein>
    <submittedName>
        <fullName evidence="2">MFS transporter</fullName>
    </submittedName>
</protein>
<evidence type="ECO:0000313" key="2">
    <source>
        <dbReference type="EMBL" id="MBC5714769.1"/>
    </source>
</evidence>
<keyword evidence="1" id="KW-0812">Transmembrane</keyword>
<dbReference type="InterPro" id="IPR036259">
    <property type="entry name" value="MFS_trans_sf"/>
</dbReference>
<feature type="transmembrane region" description="Helical" evidence="1">
    <location>
        <begin position="109"/>
        <end position="129"/>
    </location>
</feature>
<feature type="transmembrane region" description="Helical" evidence="1">
    <location>
        <begin position="335"/>
        <end position="357"/>
    </location>
</feature>
<keyword evidence="1" id="KW-0472">Membrane</keyword>
<feature type="transmembrane region" description="Helical" evidence="1">
    <location>
        <begin position="12"/>
        <end position="37"/>
    </location>
</feature>
<dbReference type="AlphaFoldDB" id="A0A923LRK2"/>
<feature type="transmembrane region" description="Helical" evidence="1">
    <location>
        <begin position="254"/>
        <end position="272"/>
    </location>
</feature>
<feature type="transmembrane region" description="Helical" evidence="1">
    <location>
        <begin position="310"/>
        <end position="329"/>
    </location>
</feature>
<feature type="transmembrane region" description="Helical" evidence="1">
    <location>
        <begin position="439"/>
        <end position="460"/>
    </location>
</feature>
<feature type="transmembrane region" description="Helical" evidence="1">
    <location>
        <begin position="190"/>
        <end position="210"/>
    </location>
</feature>
<dbReference type="GO" id="GO:0005886">
    <property type="term" value="C:plasma membrane"/>
    <property type="evidence" value="ECO:0007669"/>
    <property type="project" value="TreeGrafter"/>
</dbReference>
<dbReference type="GO" id="GO:0015293">
    <property type="term" value="F:symporter activity"/>
    <property type="evidence" value="ECO:0007669"/>
    <property type="project" value="InterPro"/>
</dbReference>
<name>A0A923LRK2_9FIRM</name>
<accession>A0A923LRK2</accession>
<sequence>MESGKQYNNAKYWQIGFFSLNNAATNLYLALMGYVSYYANSMAGFGVVLVSGLLTGLNVFDAVTDPVVGFMVDRTKGRFGKFRPFMLCGNIIMAVSAVLLYFTTHEVNHYIRVVYFVLIYGLFILGYTCQTVVAKSGQAVITDNPKQRPVSTYFDSLFIMAAYGGTAVFVANYLVPKYGGFTNEALYQEYVLWVVGLSFICTVLAMIGIAKKDRADILANHTKVPKIKVRDYWEIICHNKPIRMLIIAACTDKFAATVYSHTTVGVMLYGIMMENYGISGLIGLVTAIPTLFVVSAGIQVARRMGQKKALVLFTALGIVFQTVMLFVLMQENINTISFSLKKINGITLWFVGIYILLNGCKSITNNMVVPMIADCSDYERYRSGKFVPGLMGALFSFVDKVFAALGTAFVGVVMFIMGYNSRLPQVGDPMTAEIKWITLFLYCGIPVLGWVCSLISMRYYTLDKRKMYEITQELHRESLGEKLRDKREEWKEHQKEHQIQKKIKKGE</sequence>
<dbReference type="EMBL" id="JACOPH010000010">
    <property type="protein sequence ID" value="MBC5714769.1"/>
    <property type="molecule type" value="Genomic_DNA"/>
</dbReference>
<keyword evidence="1" id="KW-1133">Transmembrane helix</keyword>
<dbReference type="PANTHER" id="PTHR11328">
    <property type="entry name" value="MAJOR FACILITATOR SUPERFAMILY DOMAIN-CONTAINING PROTEIN"/>
    <property type="match status" value="1"/>
</dbReference>
<organism evidence="2 3">
    <name type="scientific">Roseburia zhanii</name>
    <dbReference type="NCBI Taxonomy" id="2763064"/>
    <lineage>
        <taxon>Bacteria</taxon>
        <taxon>Bacillati</taxon>
        <taxon>Bacillota</taxon>
        <taxon>Clostridia</taxon>
        <taxon>Lachnospirales</taxon>
        <taxon>Lachnospiraceae</taxon>
        <taxon>Roseburia</taxon>
    </lineage>
</organism>
<evidence type="ECO:0000313" key="3">
    <source>
        <dbReference type="Proteomes" id="UP000606720"/>
    </source>
</evidence>
<dbReference type="PANTHER" id="PTHR11328:SF24">
    <property type="entry name" value="MAJOR FACILITATOR SUPERFAMILY (MFS) PROFILE DOMAIN-CONTAINING PROTEIN"/>
    <property type="match status" value="1"/>
</dbReference>
<dbReference type="SUPFAM" id="SSF103473">
    <property type="entry name" value="MFS general substrate transporter"/>
    <property type="match status" value="1"/>
</dbReference>
<feature type="transmembrane region" description="Helical" evidence="1">
    <location>
        <begin position="278"/>
        <end position="298"/>
    </location>
</feature>
<dbReference type="Proteomes" id="UP000606720">
    <property type="component" value="Unassembled WGS sequence"/>
</dbReference>
<dbReference type="InterPro" id="IPR039672">
    <property type="entry name" value="MFS_2"/>
</dbReference>